<reference evidence="5 6" key="1">
    <citation type="submission" date="2017-08" db="EMBL/GenBank/DDBJ databases">
        <title>Salimicrobium alkalisoli sp. nov., isolated from saline alkaline soil.</title>
        <authorList>
            <person name="Zhang G."/>
            <person name="Xiong Q."/>
        </authorList>
    </citation>
    <scope>NUCLEOTIDE SEQUENCE [LARGE SCALE GENOMIC DNA]</scope>
    <source>
        <strain evidence="5 6">WN024</strain>
    </source>
</reference>
<evidence type="ECO:0000256" key="3">
    <source>
        <dbReference type="RuleBase" id="RU003345"/>
    </source>
</evidence>
<dbReference type="InterPro" id="IPR016162">
    <property type="entry name" value="Ald_DH_N"/>
</dbReference>
<organism evidence="5 6">
    <name type="scientific">Salimicrobium humidisoli</name>
    <dbReference type="NCBI Taxonomy" id="2029857"/>
    <lineage>
        <taxon>Bacteria</taxon>
        <taxon>Bacillati</taxon>
        <taxon>Bacillota</taxon>
        <taxon>Bacilli</taxon>
        <taxon>Bacillales</taxon>
        <taxon>Bacillaceae</taxon>
        <taxon>Salimicrobium</taxon>
    </lineage>
</organism>
<dbReference type="Gene3D" id="3.40.309.10">
    <property type="entry name" value="Aldehyde Dehydrogenase, Chain A, domain 2"/>
    <property type="match status" value="1"/>
</dbReference>
<protein>
    <submittedName>
        <fullName evidence="5">Aldehyde dehydrogenase</fullName>
    </submittedName>
</protein>
<keyword evidence="6" id="KW-1185">Reference proteome</keyword>
<dbReference type="Gene3D" id="3.40.605.10">
    <property type="entry name" value="Aldehyde Dehydrogenase, Chain A, domain 1"/>
    <property type="match status" value="1"/>
</dbReference>
<dbReference type="Proteomes" id="UP000217561">
    <property type="component" value="Unassembled WGS sequence"/>
</dbReference>
<dbReference type="PROSITE" id="PS00687">
    <property type="entry name" value="ALDEHYDE_DEHYDR_GLU"/>
    <property type="match status" value="1"/>
</dbReference>
<accession>A0ABX4HUL7</accession>
<dbReference type="InterPro" id="IPR015590">
    <property type="entry name" value="Aldehyde_DH_dom"/>
</dbReference>
<dbReference type="PROSITE" id="PS00070">
    <property type="entry name" value="ALDEHYDE_DEHYDR_CYS"/>
    <property type="match status" value="1"/>
</dbReference>
<name>A0ABX4HUL7_9BACI</name>
<dbReference type="PANTHER" id="PTHR11699">
    <property type="entry name" value="ALDEHYDE DEHYDROGENASE-RELATED"/>
    <property type="match status" value="1"/>
</dbReference>
<dbReference type="Pfam" id="PF00171">
    <property type="entry name" value="Aldedh"/>
    <property type="match status" value="1"/>
</dbReference>
<feature type="domain" description="Aldehyde dehydrogenase" evidence="4">
    <location>
        <begin position="17"/>
        <end position="482"/>
    </location>
</feature>
<dbReference type="InterPro" id="IPR016163">
    <property type="entry name" value="Ald_DH_C"/>
</dbReference>
<keyword evidence="1 3" id="KW-0560">Oxidoreductase</keyword>
<evidence type="ECO:0000313" key="5">
    <source>
        <dbReference type="EMBL" id="PBB06914.1"/>
    </source>
</evidence>
<evidence type="ECO:0000256" key="2">
    <source>
        <dbReference type="PROSITE-ProRule" id="PRU10007"/>
    </source>
</evidence>
<comment type="similarity">
    <text evidence="3">Belongs to the aldehyde dehydrogenase family.</text>
</comment>
<dbReference type="RefSeq" id="WP_095820831.1">
    <property type="nucleotide sequence ID" value="NZ_NSGH01000001.1"/>
</dbReference>
<sequence>MALTKTQELQNYIGGQWVTPSSDDTFEDTNPADTREVLAIVRQSNESDADAAIEAAAGAEASWKNTPAPARGGYLNKLAEQMRERQEDLTRAIVQEMGKTYNEAKKEVLFAAGIADFYAAEGRRITGKVIPADMENIQIQTVPEPLGVALIVTPWNFPLSIPTWKIAPAVAAGNTVVLKTSSETPLLGKMFMEMIEASGFPAGVVNQVIGPGRLVSHMIDHPSVDAVSFTGSNPVGKKIYEQANKHMKRVHMEMGGKNPLLVLSDADLDEAVDVAVKGSLGQTGQACTATGRVIVEEAVYDEFVQKVKAEVEKFKLGSGLDEQVHMGPQVSDSEKQSTLELINSAVEEGAELLVGGSAPSGEEYEHGHFVQPTLLAGVTREMRIAHEEEFGPVISVMKASDLDEAIEIANDTDFGLTASVCTNDSNSMTRALNEIEAGLVKANMPTTGTFFQAPFGGYKQSGSGSFKELGREGMDFFTKTKTKYIKTK</sequence>
<dbReference type="InterPro" id="IPR029510">
    <property type="entry name" value="Ald_DH_CS_GLU"/>
</dbReference>
<evidence type="ECO:0000313" key="6">
    <source>
        <dbReference type="Proteomes" id="UP000217561"/>
    </source>
</evidence>
<dbReference type="SUPFAM" id="SSF53720">
    <property type="entry name" value="ALDH-like"/>
    <property type="match status" value="1"/>
</dbReference>
<dbReference type="InterPro" id="IPR016160">
    <property type="entry name" value="Ald_DH_CS_CYS"/>
</dbReference>
<feature type="active site" evidence="2">
    <location>
        <position position="253"/>
    </location>
</feature>
<evidence type="ECO:0000259" key="4">
    <source>
        <dbReference type="Pfam" id="PF00171"/>
    </source>
</evidence>
<proteinExistence type="inferred from homology"/>
<gene>
    <name evidence="5" type="ORF">CKW00_00185</name>
</gene>
<dbReference type="EMBL" id="NSGH01000001">
    <property type="protein sequence ID" value="PBB06914.1"/>
    <property type="molecule type" value="Genomic_DNA"/>
</dbReference>
<evidence type="ECO:0000256" key="1">
    <source>
        <dbReference type="ARBA" id="ARBA00023002"/>
    </source>
</evidence>
<dbReference type="InterPro" id="IPR016161">
    <property type="entry name" value="Ald_DH/histidinol_DH"/>
</dbReference>
<comment type="caution">
    <text evidence="5">The sequence shown here is derived from an EMBL/GenBank/DDBJ whole genome shotgun (WGS) entry which is preliminary data.</text>
</comment>